<dbReference type="Pfam" id="PF13692">
    <property type="entry name" value="Glyco_trans_1_4"/>
    <property type="match status" value="1"/>
</dbReference>
<dbReference type="Gene3D" id="3.40.50.2000">
    <property type="entry name" value="Glycogen Phosphorylase B"/>
    <property type="match status" value="2"/>
</dbReference>
<keyword evidence="2" id="KW-0472">Membrane</keyword>
<feature type="domain" description="Glycosyltransferase subfamily 4-like N-terminal" evidence="3">
    <location>
        <begin position="28"/>
        <end position="210"/>
    </location>
</feature>
<dbReference type="KEGG" id="pcea:J3359_01950"/>
<dbReference type="Proteomes" id="UP000663920">
    <property type="component" value="Chromosome"/>
</dbReference>
<dbReference type="GO" id="GO:0009103">
    <property type="term" value="P:lipopolysaccharide biosynthetic process"/>
    <property type="evidence" value="ECO:0007669"/>
    <property type="project" value="TreeGrafter"/>
</dbReference>
<feature type="transmembrane region" description="Helical" evidence="2">
    <location>
        <begin position="88"/>
        <end position="105"/>
    </location>
</feature>
<evidence type="ECO:0000256" key="1">
    <source>
        <dbReference type="ARBA" id="ARBA00022679"/>
    </source>
</evidence>
<organism evidence="4 5">
    <name type="scientific">Polaribacter cellanae</name>
    <dbReference type="NCBI Taxonomy" id="2818493"/>
    <lineage>
        <taxon>Bacteria</taxon>
        <taxon>Pseudomonadati</taxon>
        <taxon>Bacteroidota</taxon>
        <taxon>Flavobacteriia</taxon>
        <taxon>Flavobacteriales</taxon>
        <taxon>Flavobacteriaceae</taxon>
    </lineage>
</organism>
<keyword evidence="2" id="KW-0812">Transmembrane</keyword>
<evidence type="ECO:0000259" key="3">
    <source>
        <dbReference type="Pfam" id="PF13439"/>
    </source>
</evidence>
<dbReference type="PANTHER" id="PTHR46401">
    <property type="entry name" value="GLYCOSYLTRANSFERASE WBBK-RELATED"/>
    <property type="match status" value="1"/>
</dbReference>
<dbReference type="RefSeq" id="WP_208079075.1">
    <property type="nucleotide sequence ID" value="NZ_CP071869.1"/>
</dbReference>
<keyword evidence="5" id="KW-1185">Reference proteome</keyword>
<dbReference type="PANTHER" id="PTHR46401:SF2">
    <property type="entry name" value="GLYCOSYLTRANSFERASE WBBK-RELATED"/>
    <property type="match status" value="1"/>
</dbReference>
<dbReference type="Pfam" id="PF13439">
    <property type="entry name" value="Glyco_transf_4"/>
    <property type="match status" value="1"/>
</dbReference>
<keyword evidence="1" id="KW-0808">Transferase</keyword>
<dbReference type="CDD" id="cd03794">
    <property type="entry name" value="GT4_WbuB-like"/>
    <property type="match status" value="1"/>
</dbReference>
<sequence length="404" mass="47398">MNKKKTIWIINQTAGNLNSGWGERHFLLSKYWVKKDYKVKIISGSYNHLFLKQPKVSKKWFTIEKVEENVDFCWVKTPKYSGTGFMKIISNFIYTFKLFFLKSNLLEKPDIIIVSSMPIFPILNGIFFKRKFKVKKLIFEIRDLWPLTPMYLKGYSKYHPFIKLLSFFEKLAYNKSDYIVSLLPNTKKYINSITKSDKEVHYIPNGIDSDLIKKDKIPQEIIRLLPKNKFIVGYAGTIGLANAMEFFVEASKLLQNENVHFVIVGDGYLKEELKNKVKDTLNITFIDKISKSKVQNMLSYFDVCYLSRYKSPLYHYGVSYNKYFDYMLAKKPILESSEFIKDQVELSNCGIIVEPESAKAIVNGILELYKMKEENRKVFGEKGYKYVVKHHSYLNLSALYENLF</sequence>
<reference evidence="4 5" key="1">
    <citation type="submission" date="2021-03" db="EMBL/GenBank/DDBJ databases">
        <title>Complete genome of Polaribacter_sp.SM13.</title>
        <authorList>
            <person name="Jeong S.W."/>
            <person name="Bae J.W."/>
        </authorList>
    </citation>
    <scope>NUCLEOTIDE SEQUENCE [LARGE SCALE GENOMIC DNA]</scope>
    <source>
        <strain evidence="4 5">SM13</strain>
    </source>
</reference>
<feature type="transmembrane region" description="Helical" evidence="2">
    <location>
        <begin position="111"/>
        <end position="128"/>
    </location>
</feature>
<dbReference type="InterPro" id="IPR028098">
    <property type="entry name" value="Glyco_trans_4-like_N"/>
</dbReference>
<gene>
    <name evidence="4" type="ORF">J3359_01950</name>
</gene>
<protein>
    <submittedName>
        <fullName evidence="4">Glycosyltransferase family 4 protein</fullName>
    </submittedName>
</protein>
<evidence type="ECO:0000256" key="2">
    <source>
        <dbReference type="SAM" id="Phobius"/>
    </source>
</evidence>
<dbReference type="SUPFAM" id="SSF53756">
    <property type="entry name" value="UDP-Glycosyltransferase/glycogen phosphorylase"/>
    <property type="match status" value="1"/>
</dbReference>
<evidence type="ECO:0000313" key="4">
    <source>
        <dbReference type="EMBL" id="QTE23061.1"/>
    </source>
</evidence>
<dbReference type="GO" id="GO:0016757">
    <property type="term" value="F:glycosyltransferase activity"/>
    <property type="evidence" value="ECO:0007669"/>
    <property type="project" value="TreeGrafter"/>
</dbReference>
<proteinExistence type="predicted"/>
<dbReference type="EMBL" id="CP071869">
    <property type="protein sequence ID" value="QTE23061.1"/>
    <property type="molecule type" value="Genomic_DNA"/>
</dbReference>
<accession>A0A975CNA0</accession>
<evidence type="ECO:0000313" key="5">
    <source>
        <dbReference type="Proteomes" id="UP000663920"/>
    </source>
</evidence>
<keyword evidence="2" id="KW-1133">Transmembrane helix</keyword>
<name>A0A975CNA0_9FLAO</name>
<dbReference type="AlphaFoldDB" id="A0A975CNA0"/>